<evidence type="ECO:0000313" key="12">
    <source>
        <dbReference type="Proteomes" id="UP000199215"/>
    </source>
</evidence>
<accession>A0A1H6JTU6</accession>
<dbReference type="GO" id="GO:0005886">
    <property type="term" value="C:plasma membrane"/>
    <property type="evidence" value="ECO:0007669"/>
    <property type="project" value="UniProtKB-SubCell"/>
</dbReference>
<dbReference type="Gene3D" id="1.10.287.1260">
    <property type="match status" value="1"/>
</dbReference>
<feature type="transmembrane region" description="Helical" evidence="8">
    <location>
        <begin position="77"/>
        <end position="100"/>
    </location>
</feature>
<evidence type="ECO:0000256" key="3">
    <source>
        <dbReference type="ARBA" id="ARBA00022475"/>
    </source>
</evidence>
<feature type="transmembrane region" description="Helical" evidence="8">
    <location>
        <begin position="186"/>
        <end position="216"/>
    </location>
</feature>
<evidence type="ECO:0000256" key="6">
    <source>
        <dbReference type="ARBA" id="ARBA00023136"/>
    </source>
</evidence>
<dbReference type="InterPro" id="IPR045275">
    <property type="entry name" value="MscS_archaea/bacteria_type"/>
</dbReference>
<evidence type="ECO:0000256" key="5">
    <source>
        <dbReference type="ARBA" id="ARBA00022989"/>
    </source>
</evidence>
<dbReference type="Proteomes" id="UP000199215">
    <property type="component" value="Unassembled WGS sequence"/>
</dbReference>
<dbReference type="Gene3D" id="2.30.30.60">
    <property type="match status" value="1"/>
</dbReference>
<evidence type="ECO:0000313" key="11">
    <source>
        <dbReference type="EMBL" id="SEH62744.1"/>
    </source>
</evidence>
<dbReference type="InterPro" id="IPR011014">
    <property type="entry name" value="MscS_channel_TM-2"/>
</dbReference>
<evidence type="ECO:0000256" key="4">
    <source>
        <dbReference type="ARBA" id="ARBA00022692"/>
    </source>
</evidence>
<evidence type="ECO:0000259" key="10">
    <source>
        <dbReference type="Pfam" id="PF21082"/>
    </source>
</evidence>
<dbReference type="PANTHER" id="PTHR30221:SF20">
    <property type="entry name" value="SMALL-CONDUCTANCE MECHANOSENSITIVE CHANNEL"/>
    <property type="match status" value="1"/>
</dbReference>
<evidence type="ECO:0000256" key="2">
    <source>
        <dbReference type="ARBA" id="ARBA00008017"/>
    </source>
</evidence>
<dbReference type="SUPFAM" id="SSF82861">
    <property type="entry name" value="Mechanosensitive channel protein MscS (YggB), transmembrane region"/>
    <property type="match status" value="1"/>
</dbReference>
<comment type="subcellular location">
    <subcellularLocation>
        <location evidence="1">Cell membrane</location>
        <topology evidence="1">Multi-pass membrane protein</topology>
    </subcellularLocation>
</comment>
<dbReference type="Pfam" id="PF21082">
    <property type="entry name" value="MS_channel_3rd"/>
    <property type="match status" value="1"/>
</dbReference>
<dbReference type="SUPFAM" id="SSF82689">
    <property type="entry name" value="Mechanosensitive channel protein MscS (YggB), C-terminal domain"/>
    <property type="match status" value="1"/>
</dbReference>
<dbReference type="Pfam" id="PF00924">
    <property type="entry name" value="MS_channel_2nd"/>
    <property type="match status" value="1"/>
</dbReference>
<dbReference type="RefSeq" id="WP_177167512.1">
    <property type="nucleotide sequence ID" value="NZ_FNWU01000015.1"/>
</dbReference>
<reference evidence="11 12" key="1">
    <citation type="submission" date="2016-10" db="EMBL/GenBank/DDBJ databases">
        <authorList>
            <person name="de Groot N.N."/>
        </authorList>
    </citation>
    <scope>NUCLEOTIDE SEQUENCE [LARGE SCALE GENOMIC DNA]</scope>
    <source>
        <strain evidence="11 12">IBRC-M10418</strain>
    </source>
</reference>
<dbReference type="EMBL" id="FNWU01000015">
    <property type="protein sequence ID" value="SEH62744.1"/>
    <property type="molecule type" value="Genomic_DNA"/>
</dbReference>
<feature type="compositionally biased region" description="Low complexity" evidence="7">
    <location>
        <begin position="387"/>
        <end position="396"/>
    </location>
</feature>
<dbReference type="InterPro" id="IPR011066">
    <property type="entry name" value="MscS_channel_C_sf"/>
</dbReference>
<feature type="domain" description="Mechanosensitive ion channel MscS" evidence="9">
    <location>
        <begin position="205"/>
        <end position="266"/>
    </location>
</feature>
<feature type="domain" description="Mechanosensitive ion channel MscS C-terminal" evidence="10">
    <location>
        <begin position="276"/>
        <end position="361"/>
    </location>
</feature>
<gene>
    <name evidence="11" type="ORF">SAMN05192561_11511</name>
</gene>
<keyword evidence="6 8" id="KW-0472">Membrane</keyword>
<dbReference type="InterPro" id="IPR010920">
    <property type="entry name" value="LSM_dom_sf"/>
</dbReference>
<evidence type="ECO:0000256" key="8">
    <source>
        <dbReference type="SAM" id="Phobius"/>
    </source>
</evidence>
<feature type="region of interest" description="Disordered" evidence="7">
    <location>
        <begin position="374"/>
        <end position="409"/>
    </location>
</feature>
<sequence>MTGFEAIVGVLSGALPASNGVILVSDTVWPGNGQVALGPLERAVASAGVVAVVVAVRSLVRRYRSRQDGDLGTTKRLALSSVIAASTAAGVLTVVGLWGLGDQLVAAYGSLELAEQVPNIVLAVIVLGGAYALTDFFGQIIREVVSTGKTVSTHQKQIIYRLTQLAVYSLAGLIVIGLFTDNLGNLLVGAGFLGIVVGMAARQTLGSVLAGIVLMFSRPFEIGDWIEFEENEGTVTEITVFHTRIQTFDGEYVTIPNDRIANNPIIDRSRKGRLRIEVEVGIDYDDDPDHAADVAQEAMADLDDVRTAPRPKVVAKRFGDSSVVLGARFWIDQPSARKRWRTQTAVISALHEAFREEGITIPFPQRTHGARSAGLSVTVGSGGDAGSSGEAASGGNATLGSDAGTGGSE</sequence>
<dbReference type="Gene3D" id="3.30.70.100">
    <property type="match status" value="1"/>
</dbReference>
<evidence type="ECO:0000256" key="1">
    <source>
        <dbReference type="ARBA" id="ARBA00004651"/>
    </source>
</evidence>
<feature type="transmembrane region" description="Helical" evidence="8">
    <location>
        <begin position="158"/>
        <end position="180"/>
    </location>
</feature>
<dbReference type="InterPro" id="IPR049278">
    <property type="entry name" value="MS_channel_C"/>
</dbReference>
<name>A0A1H6JTU6_9EURY</name>
<comment type="similarity">
    <text evidence="2">Belongs to the MscS (TC 1.A.23) family.</text>
</comment>
<proteinExistence type="inferred from homology"/>
<keyword evidence="4 8" id="KW-0812">Transmembrane</keyword>
<dbReference type="SUPFAM" id="SSF50182">
    <property type="entry name" value="Sm-like ribonucleoproteins"/>
    <property type="match status" value="1"/>
</dbReference>
<dbReference type="STRING" id="1267564.SAMN05192561_11511"/>
<dbReference type="InterPro" id="IPR023408">
    <property type="entry name" value="MscS_beta-dom_sf"/>
</dbReference>
<dbReference type="OrthoDB" id="31543at2157"/>
<dbReference type="InterPro" id="IPR006685">
    <property type="entry name" value="MscS_channel_2nd"/>
</dbReference>
<keyword evidence="5 8" id="KW-1133">Transmembrane helix</keyword>
<evidence type="ECO:0000259" key="9">
    <source>
        <dbReference type="Pfam" id="PF00924"/>
    </source>
</evidence>
<keyword evidence="3" id="KW-1003">Cell membrane</keyword>
<dbReference type="PANTHER" id="PTHR30221">
    <property type="entry name" value="SMALL-CONDUCTANCE MECHANOSENSITIVE CHANNEL"/>
    <property type="match status" value="1"/>
</dbReference>
<feature type="transmembrane region" description="Helical" evidence="8">
    <location>
        <begin position="120"/>
        <end position="138"/>
    </location>
</feature>
<dbReference type="AlphaFoldDB" id="A0A1H6JTU6"/>
<feature type="transmembrane region" description="Helical" evidence="8">
    <location>
        <begin position="36"/>
        <end position="56"/>
    </location>
</feature>
<protein>
    <submittedName>
        <fullName evidence="11">Small-conductance mechanosensitive channel</fullName>
    </submittedName>
</protein>
<keyword evidence="12" id="KW-1185">Reference proteome</keyword>
<evidence type="ECO:0000256" key="7">
    <source>
        <dbReference type="SAM" id="MobiDB-lite"/>
    </source>
</evidence>
<dbReference type="GO" id="GO:0008381">
    <property type="term" value="F:mechanosensitive monoatomic ion channel activity"/>
    <property type="evidence" value="ECO:0007669"/>
    <property type="project" value="InterPro"/>
</dbReference>
<organism evidence="11 12">
    <name type="scientific">Halopenitus malekzadehii</name>
    <dbReference type="NCBI Taxonomy" id="1267564"/>
    <lineage>
        <taxon>Archaea</taxon>
        <taxon>Methanobacteriati</taxon>
        <taxon>Methanobacteriota</taxon>
        <taxon>Stenosarchaea group</taxon>
        <taxon>Halobacteria</taxon>
        <taxon>Halobacteriales</taxon>
        <taxon>Haloferacaceae</taxon>
        <taxon>Halopenitus</taxon>
    </lineage>
</organism>